<dbReference type="GO" id="GO:0005788">
    <property type="term" value="C:endoplasmic reticulum lumen"/>
    <property type="evidence" value="ECO:0007669"/>
    <property type="project" value="UniProtKB-SubCell"/>
</dbReference>
<comment type="cofactor">
    <cofactor evidence="1">
        <name>Ca(2+)</name>
        <dbReference type="ChEBI" id="CHEBI:29108"/>
    </cofactor>
</comment>
<evidence type="ECO:0000259" key="10">
    <source>
        <dbReference type="Pfam" id="PF18404"/>
    </source>
</evidence>
<evidence type="ECO:0000256" key="2">
    <source>
        <dbReference type="ARBA" id="ARBA00004319"/>
    </source>
</evidence>
<dbReference type="OrthoDB" id="27683at2759"/>
<dbReference type="InterPro" id="IPR009448">
    <property type="entry name" value="UDP-g_GGtrans"/>
</dbReference>
<dbReference type="UniPathway" id="UPA00378"/>
<dbReference type="InParanoid" id="C4R603"/>
<comment type="subcellular location">
    <subcellularLocation>
        <location evidence="2">Endoplasmic reticulum lumen</location>
    </subcellularLocation>
</comment>
<dbReference type="Proteomes" id="UP000000314">
    <property type="component" value="Chromosome 3"/>
</dbReference>
<feature type="domain" description="UGGT thioredoxin-like" evidence="9">
    <location>
        <begin position="422"/>
        <end position="646"/>
    </location>
</feature>
<dbReference type="InterPro" id="IPR040694">
    <property type="entry name" value="UGGT_TRXL_2"/>
</dbReference>
<evidence type="ECO:0000313" key="12">
    <source>
        <dbReference type="Proteomes" id="UP000000314"/>
    </source>
</evidence>
<feature type="chain" id="PRO_5009950901" evidence="6">
    <location>
        <begin position="19"/>
        <end position="1450"/>
    </location>
</feature>
<dbReference type="GO" id="GO:0003980">
    <property type="term" value="F:UDP-glucose:glycoprotein glucosyltransferase activity"/>
    <property type="evidence" value="ECO:0007669"/>
    <property type="project" value="InterPro"/>
</dbReference>
<evidence type="ECO:0000259" key="8">
    <source>
        <dbReference type="Pfam" id="PF18401"/>
    </source>
</evidence>
<dbReference type="FunCoup" id="C4R603">
    <property type="interactions" value="492"/>
</dbReference>
<dbReference type="PANTHER" id="PTHR11226">
    <property type="entry name" value="UDP-GLUCOSE GLYCOPROTEIN:GLUCOSYLTRANSFERASE"/>
    <property type="match status" value="1"/>
</dbReference>
<evidence type="ECO:0000259" key="9">
    <source>
        <dbReference type="Pfam" id="PF18402"/>
    </source>
</evidence>
<evidence type="ECO:0000256" key="6">
    <source>
        <dbReference type="SAM" id="SignalP"/>
    </source>
</evidence>
<accession>C4R603</accession>
<keyword evidence="12" id="KW-1185">Reference proteome</keyword>
<evidence type="ECO:0000259" key="7">
    <source>
        <dbReference type="Pfam" id="PF18400"/>
    </source>
</evidence>
<evidence type="ECO:0000256" key="1">
    <source>
        <dbReference type="ARBA" id="ARBA00001913"/>
    </source>
</evidence>
<dbReference type="SUPFAM" id="SSF53448">
    <property type="entry name" value="Nucleotide-diphospho-sugar transferases"/>
    <property type="match status" value="1"/>
</dbReference>
<feature type="domain" description="UGGT thioredoxin-like" evidence="7">
    <location>
        <begin position="33"/>
        <end position="227"/>
    </location>
</feature>
<evidence type="ECO:0000256" key="5">
    <source>
        <dbReference type="ARBA" id="ARBA00023180"/>
    </source>
</evidence>
<dbReference type="Pfam" id="PF18404">
    <property type="entry name" value="Glyco_transf_24"/>
    <property type="match status" value="1"/>
</dbReference>
<dbReference type="SMR" id="C4R603"/>
<keyword evidence="5" id="KW-0325">Glycoprotein</keyword>
<dbReference type="InterPro" id="IPR040692">
    <property type="entry name" value="UGGT_TRXL_3"/>
</dbReference>
<dbReference type="Pfam" id="PF06427">
    <property type="entry name" value="UDP-g_GGTase"/>
    <property type="match status" value="1"/>
</dbReference>
<evidence type="ECO:0000256" key="4">
    <source>
        <dbReference type="ARBA" id="ARBA00022824"/>
    </source>
</evidence>
<reference evidence="11 12" key="1">
    <citation type="journal article" date="2009" name="Nat. Biotechnol.">
        <title>Genome sequence of the recombinant protein production host Pichia pastoris.</title>
        <authorList>
            <person name="De Schutter K."/>
            <person name="Lin Y.C."/>
            <person name="Tiels P."/>
            <person name="Van Hecke A."/>
            <person name="Glinka S."/>
            <person name="Weber-Lehmann J."/>
            <person name="Rouze P."/>
            <person name="Van de Peer Y."/>
            <person name="Callewaert N."/>
        </authorList>
    </citation>
    <scope>NUCLEOTIDE SEQUENCE [LARGE SCALE GENOMIC DNA]</scope>
    <source>
        <strain evidence="12">GS115 / ATCC 20864</strain>
    </source>
</reference>
<feature type="domain" description="Glucosyltransferase 24 catalytic" evidence="10">
    <location>
        <begin position="1164"/>
        <end position="1432"/>
    </location>
</feature>
<protein>
    <submittedName>
        <fullName evidence="11">Protein required for beta-1,6 glucan biosynthesis</fullName>
    </submittedName>
</protein>
<dbReference type="eggNOG" id="KOG1879">
    <property type="taxonomic scope" value="Eukaryota"/>
</dbReference>
<dbReference type="Pfam" id="PF18402">
    <property type="entry name" value="Thioredoxin_14"/>
    <property type="match status" value="1"/>
</dbReference>
<dbReference type="Pfam" id="PF18401">
    <property type="entry name" value="Thioredoxin_13"/>
    <property type="match status" value="1"/>
</dbReference>
<dbReference type="FunFam" id="3.90.550.10:FF:000065">
    <property type="entry name" value="UDP-glucose:glycoprotein glucosyltransferase, putative"/>
    <property type="match status" value="1"/>
</dbReference>
<sequence length="1450" mass="166025">MINHVLILLTYLCLSVFASEKFVDISLKANWFKTPFPLLLLETVASENESGFYTILDAMFDVSFESLELEDEDLQFEAVPFVKSDEELYEKWSHRAGASIEKSITDIYLANKYYAPRVQSHYQHYNEVRSSILGDKCGTNPKAWLYFNSEVYCNSDDVFALKTGGKTGPPQILPFDRVIGVRNDEVPVAIIYGDYRSPLFSQFISNLAGFVKDGRLRLAWRYISDESVLQKETLAGYGVDLTLKRTDYIVIDDRDIVLDKSLETKPIAAESDNFWDVYSKEIEPVSEKYIRALGYKLSLYIKSLEVSENEKLAILTKLIQDFPKFASFIDRQVTDTEVEEIIEDSLENSINDLPQGVYINGAVVDQSKLNYMEILNILKREYAFIDDITKFGVTGTHAQDIMRRFAAHISDRSVNNTMFKRFDIRGHGEAVFYLNDIETDPQYSGLSSSRKYYTTSVAPGEIPPVRENIHESVFVIDLADHNQVYTLLQFSSVMLSNRIPQRVGFVPLISDKLSEEITLQFLSIFQAKGINQGIKYLHDIAMNVLGQTPRDIISVESITKVPVSDKKNLLSKINEFISSFSIDHPLLITNGKFFDFVQNWQYHSAREIFLDILDLSNAISSGALSEDMRAQDYIYLGSHTSRNVLIINAICEETNLPSLVSYDDLEVFESISQNQNRIATVVIDGQPDSIPITSWLLGNCKDKRFLQQLRHLITAASELDPIKIKVYETSSNSDFSSSLQTAINKSLVDVIAFIDNELEKINVHSPDTVLNDETIDFVHNVFKIKLSKPNDMYLILNGRAIKIRDKDILLKDTDLKLLVEYEIDFKLRIAHELFCEYNISEPKSLDTFELFEYFTMGISNTYFFGDNYHPDQRVFPRYNTGLLNDAVSIEVSNSGPSIMDVTVIIDPLQEESQKLISLLSLFEKLESLKLNIILKPQEARELNIKRFYRGVFPNSVKFSSAGDAIDNEDKGLFTLVPEKTLFTLDLDVPNPWIVVIKEAATDLDNVLLENSGDVTGVYELKSLLVEGYALEKNTKYPPVALPIELVGHSDTSIMANYGYFQLQANPGLWKFVVKPHTRGSDIYRLANVTSKSNGDTLQYTIIDETAIIFVLDMNGNVILPVFDRKPGQENASLIGNTATTEKDTGLSKFLSSWRKQEQPKNADINIFTVASGHLYERFLSIMTNSVMKHTKHTVKFWLIENYMSPTFKKNLPFLAREFGFDYELVNYKWPAWLRGQREKQRTIWGYKILFLDVLFPQSLDKVIFVDADQIVRTDLKELVDLDLEGAPYGYTPMCNDREEMEGFRFWKQGYWQKLLGDTLKYHISALYVIDLKTFRQIAAGDRLRQHYQQLSQDPNSLSNLDQDLPNNLQHQIKIFSLPQEWLWCETWCSDESLKKAKTIDLCNNPLTKEPKLDRARRQIPEWTQYDDQVQQIINEASASARESITEHDEL</sequence>
<dbReference type="EMBL" id="FN392321">
    <property type="protein sequence ID" value="CAY70989.1"/>
    <property type="molecule type" value="Genomic_DNA"/>
</dbReference>
<dbReference type="RefSeq" id="XP_002493168.1">
    <property type="nucleotide sequence ID" value="XM_002493123.1"/>
</dbReference>
<dbReference type="OMA" id="FIWRSTC"/>
<gene>
    <name evidence="11" type="ordered locus">PAS_chr3_0929</name>
</gene>
<dbReference type="GeneID" id="8200281"/>
<evidence type="ECO:0000313" key="11">
    <source>
        <dbReference type="EMBL" id="CAY70989.1"/>
    </source>
</evidence>
<keyword evidence="3 6" id="KW-0732">Signal</keyword>
<dbReference type="InterPro" id="IPR029044">
    <property type="entry name" value="Nucleotide-diphossugar_trans"/>
</dbReference>
<feature type="signal peptide" evidence="6">
    <location>
        <begin position="1"/>
        <end position="18"/>
    </location>
</feature>
<name>C4R603_KOMPG</name>
<organism evidence="11 12">
    <name type="scientific">Komagataella phaffii (strain GS115 / ATCC 20864)</name>
    <name type="common">Yeast</name>
    <name type="synonym">Pichia pastoris</name>
    <dbReference type="NCBI Taxonomy" id="644223"/>
    <lineage>
        <taxon>Eukaryota</taxon>
        <taxon>Fungi</taxon>
        <taxon>Dikarya</taxon>
        <taxon>Ascomycota</taxon>
        <taxon>Saccharomycotina</taxon>
        <taxon>Pichiomycetes</taxon>
        <taxon>Pichiales</taxon>
        <taxon>Pichiaceae</taxon>
        <taxon>Komagataella</taxon>
    </lineage>
</organism>
<dbReference type="PANTHER" id="PTHR11226:SF0">
    <property type="entry name" value="UDP-GLUCOSE:GLYCOPROTEIN GLUCOSYLTRANSFERASE"/>
    <property type="match status" value="1"/>
</dbReference>
<dbReference type="KEGG" id="ppa:PAS_chr3_0929"/>
<evidence type="ECO:0000256" key="3">
    <source>
        <dbReference type="ARBA" id="ARBA00022729"/>
    </source>
</evidence>
<dbReference type="GO" id="GO:0018279">
    <property type="term" value="P:protein N-linked glycosylation via asparagine"/>
    <property type="evidence" value="ECO:0007669"/>
    <property type="project" value="TreeGrafter"/>
</dbReference>
<keyword evidence="4" id="KW-0256">Endoplasmic reticulum</keyword>
<dbReference type="InterPro" id="IPR040693">
    <property type="entry name" value="UGGT_TRXL_1"/>
</dbReference>
<dbReference type="CAZy" id="GT24">
    <property type="family name" value="Glycosyltransferase Family 24"/>
</dbReference>
<dbReference type="GO" id="GO:0051082">
    <property type="term" value="F:unfolded protein binding"/>
    <property type="evidence" value="ECO:0007669"/>
    <property type="project" value="TreeGrafter"/>
</dbReference>
<dbReference type="Pfam" id="PF18400">
    <property type="entry name" value="Thioredoxin_12"/>
    <property type="match status" value="1"/>
</dbReference>
<dbReference type="Gene3D" id="3.90.550.10">
    <property type="entry name" value="Spore Coat Polysaccharide Biosynthesis Protein SpsA, Chain A"/>
    <property type="match status" value="1"/>
</dbReference>
<feature type="domain" description="UGGT thioredoxin-like" evidence="8">
    <location>
        <begin position="280"/>
        <end position="408"/>
    </location>
</feature>
<dbReference type="InterPro" id="IPR040497">
    <property type="entry name" value="Glyco_transf_24"/>
</dbReference>
<dbReference type="CDD" id="cd06432">
    <property type="entry name" value="GT8_HUGT1_C_like"/>
    <property type="match status" value="1"/>
</dbReference>
<dbReference type="STRING" id="644223.C4R603"/>
<dbReference type="HOGENOM" id="CLU_002668_1_0_1"/>
<proteinExistence type="predicted"/>
<dbReference type="GO" id="GO:0036503">
    <property type="term" value="P:ERAD pathway"/>
    <property type="evidence" value="ECO:0007669"/>
    <property type="project" value="TreeGrafter"/>
</dbReference>